<accession>A0A914UMW6</accession>
<protein>
    <submittedName>
        <fullName evidence="4">Helicase C-terminal domain-containing protein</fullName>
    </submittedName>
</protein>
<proteinExistence type="predicted"/>
<dbReference type="Gene3D" id="3.40.50.300">
    <property type="entry name" value="P-loop containing nucleotide triphosphate hydrolases"/>
    <property type="match status" value="1"/>
</dbReference>
<reference evidence="4" key="1">
    <citation type="submission" date="2022-11" db="UniProtKB">
        <authorList>
            <consortium name="WormBaseParasite"/>
        </authorList>
    </citation>
    <scope>IDENTIFICATION</scope>
</reference>
<dbReference type="AlphaFoldDB" id="A0A914UMW6"/>
<dbReference type="WBParaSite" id="PSAMB.scaffold11246size3491.g33984.t1">
    <property type="protein sequence ID" value="PSAMB.scaffold11246size3491.g33984.t1"/>
    <property type="gene ID" value="PSAMB.scaffold11246size3491.g33984"/>
</dbReference>
<dbReference type="CDD" id="cd18793">
    <property type="entry name" value="SF2_C_SNF"/>
    <property type="match status" value="1"/>
</dbReference>
<dbReference type="Pfam" id="PF00271">
    <property type="entry name" value="Helicase_C"/>
    <property type="match status" value="1"/>
</dbReference>
<dbReference type="InterPro" id="IPR027417">
    <property type="entry name" value="P-loop_NTPase"/>
</dbReference>
<evidence type="ECO:0000256" key="1">
    <source>
        <dbReference type="ARBA" id="ARBA00022801"/>
    </source>
</evidence>
<evidence type="ECO:0000259" key="2">
    <source>
        <dbReference type="PROSITE" id="PS51194"/>
    </source>
</evidence>
<dbReference type="Proteomes" id="UP000887566">
    <property type="component" value="Unplaced"/>
</dbReference>
<dbReference type="PANTHER" id="PTHR36498">
    <property type="entry name" value="TATA-BINDING PROTEIN-ASSOCIATED FACTOR 172"/>
    <property type="match status" value="1"/>
</dbReference>
<dbReference type="InterPro" id="IPR044972">
    <property type="entry name" value="Mot1"/>
</dbReference>
<feature type="domain" description="Helicase C-terminal" evidence="2">
    <location>
        <begin position="61"/>
        <end position="215"/>
    </location>
</feature>
<keyword evidence="1" id="KW-0378">Hydrolase</keyword>
<dbReference type="GO" id="GO:0003677">
    <property type="term" value="F:DNA binding"/>
    <property type="evidence" value="ECO:0007669"/>
    <property type="project" value="InterPro"/>
</dbReference>
<dbReference type="InterPro" id="IPR001650">
    <property type="entry name" value="Helicase_C-like"/>
</dbReference>
<sequence>MVLNDRLPRSESIRATLKSSGTKITDLSLSGKFLALRELLYDCGIGVVDDDEGGGKKSDGSVPTSAVSQHRALVFCQWRATVDLLVDYLNQGALGDVSFLRLDGSTPVNQRQVVVDRFNADPSIDLLLLTTHIGGLGLNLTGADVVIFVDHDWNPVKDLQAIDRAHRLGQKRTVNVYRLITRRTIEEKIMRLQKFKMDTANALVGADNRSLTSMATDQLFDLLTLDDGDAADDRPNIKPVVRPSVSGPTEEVSDEQKWNLELLWDESQYDDAFDVTAFLAQIDSTNQRT</sequence>
<dbReference type="PROSITE" id="PS51194">
    <property type="entry name" value="HELICASE_CTER"/>
    <property type="match status" value="1"/>
</dbReference>
<dbReference type="InterPro" id="IPR049730">
    <property type="entry name" value="SNF2/RAD54-like_C"/>
</dbReference>
<name>A0A914UMW6_9BILA</name>
<dbReference type="PANTHER" id="PTHR36498:SF1">
    <property type="entry name" value="TATA-BINDING PROTEIN-ASSOCIATED FACTOR 172"/>
    <property type="match status" value="1"/>
</dbReference>
<dbReference type="GO" id="GO:0017025">
    <property type="term" value="F:TBP-class protein binding"/>
    <property type="evidence" value="ECO:0007669"/>
    <property type="project" value="InterPro"/>
</dbReference>
<evidence type="ECO:0000313" key="4">
    <source>
        <dbReference type="WBParaSite" id="PSAMB.scaffold11246size3491.g33984.t1"/>
    </source>
</evidence>
<evidence type="ECO:0000313" key="3">
    <source>
        <dbReference type="Proteomes" id="UP000887566"/>
    </source>
</evidence>
<keyword evidence="3" id="KW-1185">Reference proteome</keyword>
<dbReference type="SMART" id="SM00490">
    <property type="entry name" value="HELICc"/>
    <property type="match status" value="1"/>
</dbReference>
<dbReference type="SUPFAM" id="SSF52540">
    <property type="entry name" value="P-loop containing nucleoside triphosphate hydrolases"/>
    <property type="match status" value="1"/>
</dbReference>
<dbReference type="GO" id="GO:0016887">
    <property type="term" value="F:ATP hydrolysis activity"/>
    <property type="evidence" value="ECO:0007669"/>
    <property type="project" value="InterPro"/>
</dbReference>
<organism evidence="3 4">
    <name type="scientific">Plectus sambesii</name>
    <dbReference type="NCBI Taxonomy" id="2011161"/>
    <lineage>
        <taxon>Eukaryota</taxon>
        <taxon>Metazoa</taxon>
        <taxon>Ecdysozoa</taxon>
        <taxon>Nematoda</taxon>
        <taxon>Chromadorea</taxon>
        <taxon>Plectida</taxon>
        <taxon>Plectina</taxon>
        <taxon>Plectoidea</taxon>
        <taxon>Plectidae</taxon>
        <taxon>Plectus</taxon>
    </lineage>
</organism>